<accession>A0AAV3FJB8</accession>
<organism evidence="2 3">
    <name type="scientific">Bifidobacterium longum subsp. longum 2-2B</name>
    <dbReference type="NCBI Taxonomy" id="1161745"/>
    <lineage>
        <taxon>Bacteria</taxon>
        <taxon>Bacillati</taxon>
        <taxon>Actinomycetota</taxon>
        <taxon>Actinomycetes</taxon>
        <taxon>Bifidobacteriales</taxon>
        <taxon>Bifidobacteriaceae</taxon>
        <taxon>Bifidobacterium</taxon>
    </lineage>
</organism>
<gene>
    <name evidence="2" type="ORF">HMPREF1315_1094</name>
</gene>
<comment type="caution">
    <text evidence="2">The sequence shown here is derived from an EMBL/GenBank/DDBJ whole genome shotgun (WGS) entry which is preliminary data.</text>
</comment>
<feature type="compositionally biased region" description="Basic and acidic residues" evidence="1">
    <location>
        <begin position="205"/>
        <end position="243"/>
    </location>
</feature>
<feature type="compositionally biased region" description="Basic residues" evidence="1">
    <location>
        <begin position="79"/>
        <end position="91"/>
    </location>
</feature>
<dbReference type="AlphaFoldDB" id="A0AAV3FJB8"/>
<dbReference type="Proteomes" id="UP000005929">
    <property type="component" value="Unassembled WGS sequence"/>
</dbReference>
<feature type="region of interest" description="Disordered" evidence="1">
    <location>
        <begin position="168"/>
        <end position="246"/>
    </location>
</feature>
<evidence type="ECO:0000256" key="1">
    <source>
        <dbReference type="SAM" id="MobiDB-lite"/>
    </source>
</evidence>
<evidence type="ECO:0000313" key="2">
    <source>
        <dbReference type="EMBL" id="EIJ24068.1"/>
    </source>
</evidence>
<feature type="compositionally biased region" description="Basic residues" evidence="1">
    <location>
        <begin position="107"/>
        <end position="117"/>
    </location>
</feature>
<name>A0AAV3FJB8_BIFLL</name>
<feature type="compositionally biased region" description="Basic and acidic residues" evidence="1">
    <location>
        <begin position="29"/>
        <end position="45"/>
    </location>
</feature>
<reference evidence="2 3" key="1">
    <citation type="journal article" date="2013" name="Genome Announc.">
        <title>Draft Genome Sequences of Two Pairs of Human Intestinal Bifidobacterium longum subsp. longum Strains, 44B and 1-6B and 35B and 2-2B, Consecutively Isolated from Two Children after a 5-Year Time Period.</title>
        <authorList>
            <person name="Shkoporov A.N."/>
            <person name="Efimov B.A."/>
            <person name="Khokhlova E.V."/>
            <person name="Chaplin A.V."/>
            <person name="Kafarskaya L.I."/>
            <person name="Durkin A.S."/>
            <person name="McCorrison J."/>
            <person name="Torralba M."/>
            <person name="Gillis M."/>
            <person name="Sutton G."/>
            <person name="Weibel D.B."/>
            <person name="Nelson K.E."/>
            <person name="Smeianov V.V."/>
        </authorList>
    </citation>
    <scope>NUCLEOTIDE SEQUENCE [LARGE SCALE GENOMIC DNA]</scope>
    <source>
        <strain evidence="2 3">2-2B</strain>
    </source>
</reference>
<feature type="compositionally biased region" description="Basic and acidic residues" evidence="1">
    <location>
        <begin position="1"/>
        <end position="10"/>
    </location>
</feature>
<dbReference type="EMBL" id="AJTJ01000092">
    <property type="protein sequence ID" value="EIJ24068.1"/>
    <property type="molecule type" value="Genomic_DNA"/>
</dbReference>
<evidence type="ECO:0000313" key="3">
    <source>
        <dbReference type="Proteomes" id="UP000005929"/>
    </source>
</evidence>
<feature type="compositionally biased region" description="Basic residues" evidence="1">
    <location>
        <begin position="133"/>
        <end position="142"/>
    </location>
</feature>
<sequence>MNLGRRRSETAIEPSEGSGRHGPSQPQDRTGDHRRGVPDPHDVRPRVLPCGASLPDLRAHVPGLRPMVADRRPVGAGRGRARRTGRGVRRGRVADRQQGRAVGNRRQGTHPRGRVRACHGPWRGRGEGDAPARRGHGVKAHRSGPLAQGHVAGISAGAQHRGQHVDVHQLGGHGYRSGGPSFRQVPVLRDPGRALGTGPVPGDLEQGRYPRRDRPDPQARPSERRNMDVRPRTHRGPEPEERAVGVGPDRLGAVHRRRETHRRLLALRLGPAADRRRRLLPRHRRPAARRLPVRRASGRPFRVRRVQVVLQRARHVAGRHPERIPALRRASPRVCPA</sequence>
<proteinExistence type="predicted"/>
<protein>
    <submittedName>
        <fullName evidence="2">Uncharacterized protein</fullName>
    </submittedName>
</protein>
<feature type="region of interest" description="Disordered" evidence="1">
    <location>
        <begin position="1"/>
        <end position="145"/>
    </location>
</feature>